<keyword evidence="2" id="KW-1185">Reference proteome</keyword>
<gene>
    <name evidence="1" type="ORF">KIN20_027712</name>
</gene>
<comment type="caution">
    <text evidence="1">The sequence shown here is derived from an EMBL/GenBank/DDBJ whole genome shotgun (WGS) entry which is preliminary data.</text>
</comment>
<proteinExistence type="predicted"/>
<dbReference type="AlphaFoldDB" id="A0AAD5R0E5"/>
<accession>A0AAD5R0E5</accession>
<name>A0AAD5R0E5_PARTN</name>
<organism evidence="1 2">
    <name type="scientific">Parelaphostrongylus tenuis</name>
    <name type="common">Meningeal worm</name>
    <dbReference type="NCBI Taxonomy" id="148309"/>
    <lineage>
        <taxon>Eukaryota</taxon>
        <taxon>Metazoa</taxon>
        <taxon>Ecdysozoa</taxon>
        <taxon>Nematoda</taxon>
        <taxon>Chromadorea</taxon>
        <taxon>Rhabditida</taxon>
        <taxon>Rhabditina</taxon>
        <taxon>Rhabditomorpha</taxon>
        <taxon>Strongyloidea</taxon>
        <taxon>Metastrongylidae</taxon>
        <taxon>Parelaphostrongylus</taxon>
    </lineage>
</organism>
<evidence type="ECO:0000313" key="2">
    <source>
        <dbReference type="Proteomes" id="UP001196413"/>
    </source>
</evidence>
<evidence type="ECO:0000313" key="1">
    <source>
        <dbReference type="EMBL" id="KAJ1366914.1"/>
    </source>
</evidence>
<dbReference type="Proteomes" id="UP001196413">
    <property type="component" value="Unassembled WGS sequence"/>
</dbReference>
<sequence length="62" mass="7014">MSHVWSTRRIKLFVYQQGSVGRAPLMKSAIPPKHVYGFDVTTSPFLSGTVMPQLTRYCRSTP</sequence>
<dbReference type="EMBL" id="JAHQIW010005704">
    <property type="protein sequence ID" value="KAJ1366914.1"/>
    <property type="molecule type" value="Genomic_DNA"/>
</dbReference>
<protein>
    <submittedName>
        <fullName evidence="1">Uncharacterized protein</fullName>
    </submittedName>
</protein>
<reference evidence="1" key="1">
    <citation type="submission" date="2021-06" db="EMBL/GenBank/DDBJ databases">
        <title>Parelaphostrongylus tenuis whole genome reference sequence.</title>
        <authorList>
            <person name="Garwood T.J."/>
            <person name="Larsen P.A."/>
            <person name="Fountain-Jones N.M."/>
            <person name="Garbe J.R."/>
            <person name="Macchietto M.G."/>
            <person name="Kania S.A."/>
            <person name="Gerhold R.W."/>
            <person name="Richards J.E."/>
            <person name="Wolf T.M."/>
        </authorList>
    </citation>
    <scope>NUCLEOTIDE SEQUENCE</scope>
    <source>
        <strain evidence="1">MNPRO001-30</strain>
        <tissue evidence="1">Meninges</tissue>
    </source>
</reference>